<comment type="subcellular location">
    <subcellularLocation>
        <location evidence="1">Membrane</location>
    </subcellularLocation>
</comment>
<keyword evidence="3" id="KW-1133">Transmembrane helix</keyword>
<dbReference type="OrthoDB" id="2149800at2"/>
<dbReference type="PROSITE" id="PS51782">
    <property type="entry name" value="LYSM"/>
    <property type="match status" value="3"/>
</dbReference>
<evidence type="ECO:0000313" key="8">
    <source>
        <dbReference type="Proteomes" id="UP000199580"/>
    </source>
</evidence>
<dbReference type="PANTHER" id="PTHR33734">
    <property type="entry name" value="LYSM DOMAIN-CONTAINING GPI-ANCHORED PROTEIN 2"/>
    <property type="match status" value="1"/>
</dbReference>
<evidence type="ECO:0000313" key="7">
    <source>
        <dbReference type="EMBL" id="SDK05765.1"/>
    </source>
</evidence>
<dbReference type="Pfam" id="PF01094">
    <property type="entry name" value="ANF_receptor"/>
    <property type="match status" value="1"/>
</dbReference>
<evidence type="ECO:0000256" key="4">
    <source>
        <dbReference type="ARBA" id="ARBA00023136"/>
    </source>
</evidence>
<dbReference type="RefSeq" id="WP_091395839.1">
    <property type="nucleotide sequence ID" value="NZ_BKAI01000006.1"/>
</dbReference>
<dbReference type="CDD" id="cd00118">
    <property type="entry name" value="LysM"/>
    <property type="match status" value="4"/>
</dbReference>
<dbReference type="GO" id="GO:0016020">
    <property type="term" value="C:membrane"/>
    <property type="evidence" value="ECO:0007669"/>
    <property type="project" value="UniProtKB-SubCell"/>
</dbReference>
<proteinExistence type="predicted"/>
<feature type="chain" id="PRO_5011655494" evidence="5">
    <location>
        <begin position="22"/>
        <end position="675"/>
    </location>
</feature>
<dbReference type="InterPro" id="IPR036779">
    <property type="entry name" value="LysM_dom_sf"/>
</dbReference>
<feature type="domain" description="LysM" evidence="6">
    <location>
        <begin position="80"/>
        <end position="124"/>
    </location>
</feature>
<dbReference type="InterPro" id="IPR028082">
    <property type="entry name" value="Peripla_BP_I"/>
</dbReference>
<sequence length="675" mass="74250">MNRLILTFCIFFFSLTSIASAQAYVKHTVAKGETITQIATKYKVTPFDIYKLNPDSQSGIKENDVILIPSATSKTAVSGKTHTAAAKETLYSISRTYNVDVDELKKLNPDIVKDGLKVGQTVKIPGSSSAPATVPEVKAPVKATVVETKTAPTPASDKNTYHVVEPKETKFGIAKKYKISIAELEKKNPEIVSNLPVGYKLLISGTAPKATSNVAVEKPKPVVHEVSQPETTKTETVKKTTFSGFANYEVKPKETLFSLAKTFDITEEELMILNPTLKEGVKTGMILKVPGKGSVVVQPVEKNASSAPNAKVADLSKSVKVQDKKQLVLMLPFNATKIQGDTLKTIGMRLKKDAFLNMTLDFYSGALVAIDSAKALGLNIDVKILDSEESKTSSNVAALVQNNNLANADAIIGPFYQQYIEKVAELVGKNNVPVISPLSKEIGKPYSNLYQAMPPLDCSKAAMFEFMKSKNGNIIIVSDPKKIANKEFISKNYPGSKFVNITEVGAVDVDNMKSLMVKDHINYVILDTEKTGMILSTTNALLAAMSDFQIQLAIIEPNETLDFEEISLKRLTILKMLYPSFTRENNSPEATVFENNYKKQNKIFPSQYATRGFDITFDTMLRLSQGKSFETSVTEDKTEQVESKFEYAKKDSSGYVNKGIYILEYQDDLSVKQVN</sequence>
<feature type="domain" description="LysM" evidence="6">
    <location>
        <begin position="160"/>
        <end position="203"/>
    </location>
</feature>
<dbReference type="InterPro" id="IPR001828">
    <property type="entry name" value="ANF_lig-bd_rcpt"/>
</dbReference>
<organism evidence="7 8">
    <name type="scientific">Flavobacterium noncentrifugens</name>
    <dbReference type="NCBI Taxonomy" id="1128970"/>
    <lineage>
        <taxon>Bacteria</taxon>
        <taxon>Pseudomonadati</taxon>
        <taxon>Bacteroidota</taxon>
        <taxon>Flavobacteriia</taxon>
        <taxon>Flavobacteriales</taxon>
        <taxon>Flavobacteriaceae</taxon>
        <taxon>Flavobacterium</taxon>
    </lineage>
</organism>
<dbReference type="PANTHER" id="PTHR33734:SF22">
    <property type="entry name" value="MEMBRANE-BOUND LYTIC MUREIN TRANSGLYCOSYLASE D"/>
    <property type="match status" value="1"/>
</dbReference>
<evidence type="ECO:0000256" key="1">
    <source>
        <dbReference type="ARBA" id="ARBA00004370"/>
    </source>
</evidence>
<dbReference type="GO" id="GO:0008932">
    <property type="term" value="F:lytic endotransglycosylase activity"/>
    <property type="evidence" value="ECO:0007669"/>
    <property type="project" value="TreeGrafter"/>
</dbReference>
<keyword evidence="2" id="KW-0812">Transmembrane</keyword>
<dbReference type="SUPFAM" id="SSF53822">
    <property type="entry name" value="Periplasmic binding protein-like I"/>
    <property type="match status" value="1"/>
</dbReference>
<dbReference type="InterPro" id="IPR018392">
    <property type="entry name" value="LysM"/>
</dbReference>
<feature type="signal peptide" evidence="5">
    <location>
        <begin position="1"/>
        <end position="21"/>
    </location>
</feature>
<keyword evidence="5" id="KW-0732">Signal</keyword>
<dbReference type="Gene3D" id="3.10.350.10">
    <property type="entry name" value="LysM domain"/>
    <property type="match status" value="4"/>
</dbReference>
<dbReference type="STRING" id="1128970.SAMN04487935_2460"/>
<dbReference type="SMART" id="SM00257">
    <property type="entry name" value="LysM"/>
    <property type="match status" value="4"/>
</dbReference>
<dbReference type="Gene3D" id="3.40.50.2300">
    <property type="match status" value="1"/>
</dbReference>
<dbReference type="SUPFAM" id="SSF54106">
    <property type="entry name" value="LysM domain"/>
    <property type="match status" value="4"/>
</dbReference>
<dbReference type="AlphaFoldDB" id="A0A1G8YUM7"/>
<keyword evidence="8" id="KW-1185">Reference proteome</keyword>
<dbReference type="Pfam" id="PF01476">
    <property type="entry name" value="LysM"/>
    <property type="match status" value="4"/>
</dbReference>
<evidence type="ECO:0000256" key="2">
    <source>
        <dbReference type="ARBA" id="ARBA00022692"/>
    </source>
</evidence>
<dbReference type="EMBL" id="FNEZ01000003">
    <property type="protein sequence ID" value="SDK05765.1"/>
    <property type="molecule type" value="Genomic_DNA"/>
</dbReference>
<dbReference type="Proteomes" id="UP000199580">
    <property type="component" value="Unassembled WGS sequence"/>
</dbReference>
<evidence type="ECO:0000256" key="5">
    <source>
        <dbReference type="SAM" id="SignalP"/>
    </source>
</evidence>
<feature type="domain" description="LysM" evidence="6">
    <location>
        <begin position="25"/>
        <end position="68"/>
    </location>
</feature>
<protein>
    <submittedName>
        <fullName evidence="7">LysM repeat-containing protein</fullName>
    </submittedName>
</protein>
<evidence type="ECO:0000259" key="6">
    <source>
        <dbReference type="PROSITE" id="PS51782"/>
    </source>
</evidence>
<gene>
    <name evidence="7" type="ORF">SAMN04487935_2460</name>
</gene>
<reference evidence="7 8" key="1">
    <citation type="submission" date="2016-10" db="EMBL/GenBank/DDBJ databases">
        <authorList>
            <person name="de Groot N.N."/>
        </authorList>
    </citation>
    <scope>NUCLEOTIDE SEQUENCE [LARGE SCALE GENOMIC DNA]</scope>
    <source>
        <strain evidence="7 8">CGMCC 1.10076</strain>
    </source>
</reference>
<keyword evidence="4" id="KW-0472">Membrane</keyword>
<evidence type="ECO:0000256" key="3">
    <source>
        <dbReference type="ARBA" id="ARBA00022989"/>
    </source>
</evidence>
<name>A0A1G8YUM7_9FLAO</name>
<accession>A0A1G8YUM7</accession>